<accession>A0A1I6E5J2</accession>
<evidence type="ECO:0000313" key="2">
    <source>
        <dbReference type="Proteomes" id="UP000199302"/>
    </source>
</evidence>
<dbReference type="OrthoDB" id="7356934at2"/>
<dbReference type="EMBL" id="FOYI01000007">
    <property type="protein sequence ID" value="SFR12802.1"/>
    <property type="molecule type" value="Genomic_DNA"/>
</dbReference>
<name>A0A1I6E5J2_9RHOB</name>
<dbReference type="RefSeq" id="WP_092080960.1">
    <property type="nucleotide sequence ID" value="NZ_FOYI01000007.1"/>
</dbReference>
<dbReference type="Proteomes" id="UP000199302">
    <property type="component" value="Unassembled WGS sequence"/>
</dbReference>
<sequence>METVRRNSAQLAEQVLDWLIATPDLLGVFMGATGADAEDLRAPEPAPELLASVLDFLMLDDAWVLRFCGEAGVEPTRIAEARAGLPGGDRPHWT</sequence>
<organism evidence="1 2">
    <name type="scientific">Poseidonocella sedimentorum</name>
    <dbReference type="NCBI Taxonomy" id="871652"/>
    <lineage>
        <taxon>Bacteria</taxon>
        <taxon>Pseudomonadati</taxon>
        <taxon>Pseudomonadota</taxon>
        <taxon>Alphaproteobacteria</taxon>
        <taxon>Rhodobacterales</taxon>
        <taxon>Roseobacteraceae</taxon>
        <taxon>Poseidonocella</taxon>
    </lineage>
</organism>
<evidence type="ECO:0000313" key="1">
    <source>
        <dbReference type="EMBL" id="SFR12802.1"/>
    </source>
</evidence>
<protein>
    <recommendedName>
        <fullName evidence="3">DUF3572 domain-containing protein</fullName>
    </recommendedName>
</protein>
<reference evidence="1 2" key="1">
    <citation type="submission" date="2016-10" db="EMBL/GenBank/DDBJ databases">
        <authorList>
            <person name="de Groot N.N."/>
        </authorList>
    </citation>
    <scope>NUCLEOTIDE SEQUENCE [LARGE SCALE GENOMIC DNA]</scope>
    <source>
        <strain evidence="2">KMM 9023,NRIC 0796,JCM 17311,KCTC 23692</strain>
    </source>
</reference>
<dbReference type="InterPro" id="IPR021955">
    <property type="entry name" value="DUF3572"/>
</dbReference>
<dbReference type="Pfam" id="PF12096">
    <property type="entry name" value="DUF3572"/>
    <property type="match status" value="1"/>
</dbReference>
<dbReference type="AlphaFoldDB" id="A0A1I6E5J2"/>
<evidence type="ECO:0008006" key="3">
    <source>
        <dbReference type="Google" id="ProtNLM"/>
    </source>
</evidence>
<gene>
    <name evidence="1" type="ORF">SAMN04515673_107123</name>
</gene>
<dbReference type="STRING" id="871652.SAMN04515673_107123"/>
<keyword evidence="2" id="KW-1185">Reference proteome</keyword>
<proteinExistence type="predicted"/>